<evidence type="ECO:0000259" key="7">
    <source>
        <dbReference type="Pfam" id="PF23598"/>
    </source>
</evidence>
<dbReference type="InParanoid" id="A0A061F865"/>
<dbReference type="Pfam" id="PF23559">
    <property type="entry name" value="WHD_DRP"/>
    <property type="match status" value="1"/>
</dbReference>
<dbReference type="Pfam" id="PF18052">
    <property type="entry name" value="Rx_N"/>
    <property type="match status" value="1"/>
</dbReference>
<dbReference type="GO" id="GO:0006952">
    <property type="term" value="P:defense response"/>
    <property type="evidence" value="ECO:0007669"/>
    <property type="project" value="UniProtKB-KW"/>
</dbReference>
<dbReference type="STRING" id="3641.A0A061F865"/>
<dbReference type="GO" id="GO:0005524">
    <property type="term" value="F:ATP binding"/>
    <property type="evidence" value="ECO:0007669"/>
    <property type="project" value="UniProtKB-KW"/>
</dbReference>
<gene>
    <name evidence="8" type="ORF">TCM_025965</name>
</gene>
<accession>A0A061F865</accession>
<dbReference type="Proteomes" id="UP000026915">
    <property type="component" value="Chromosome 5"/>
</dbReference>
<dbReference type="eggNOG" id="KOG4658">
    <property type="taxonomic scope" value="Eukaryota"/>
</dbReference>
<dbReference type="CDD" id="cd14798">
    <property type="entry name" value="RX-CC_like"/>
    <property type="match status" value="1"/>
</dbReference>
<name>A0A061F865_THECC</name>
<evidence type="ECO:0000259" key="5">
    <source>
        <dbReference type="Pfam" id="PF18052"/>
    </source>
</evidence>
<dbReference type="InterPro" id="IPR038005">
    <property type="entry name" value="RX-like_CC"/>
</dbReference>
<feature type="domain" description="Disease resistance protein winged helix" evidence="6">
    <location>
        <begin position="122"/>
        <end position="188"/>
    </location>
</feature>
<evidence type="ECO:0000259" key="6">
    <source>
        <dbReference type="Pfam" id="PF23559"/>
    </source>
</evidence>
<evidence type="ECO:0000256" key="4">
    <source>
        <dbReference type="ARBA" id="ARBA00022840"/>
    </source>
</evidence>
<evidence type="ECO:0000256" key="1">
    <source>
        <dbReference type="ARBA" id="ARBA00022737"/>
    </source>
</evidence>
<feature type="domain" description="Disease resistance N-terminal" evidence="5">
    <location>
        <begin position="13"/>
        <end position="93"/>
    </location>
</feature>
<dbReference type="PANTHER" id="PTHR36766">
    <property type="entry name" value="PLANT BROAD-SPECTRUM MILDEW RESISTANCE PROTEIN RPW8"/>
    <property type="match status" value="1"/>
</dbReference>
<evidence type="ECO:0000313" key="8">
    <source>
        <dbReference type="EMBL" id="EOY10654.1"/>
    </source>
</evidence>
<dbReference type="Gene3D" id="3.80.10.10">
    <property type="entry name" value="Ribonuclease Inhibitor"/>
    <property type="match status" value="1"/>
</dbReference>
<keyword evidence="2" id="KW-0547">Nucleotide-binding</keyword>
<dbReference type="AlphaFoldDB" id="A0A061F865"/>
<keyword evidence="4" id="KW-0067">ATP-binding</keyword>
<dbReference type="PANTHER" id="PTHR36766:SF67">
    <property type="entry name" value="DISEASE RESISTANCE PROTEIN RGA3"/>
    <property type="match status" value="1"/>
</dbReference>
<keyword evidence="9" id="KW-1185">Reference proteome</keyword>
<dbReference type="Pfam" id="PF23598">
    <property type="entry name" value="LRR_14"/>
    <property type="match status" value="1"/>
</dbReference>
<dbReference type="HOGENOM" id="CLU_000837_8_11_1"/>
<protein>
    <submittedName>
        <fullName evidence="8">Leucine-rich repeat containing protein</fullName>
    </submittedName>
</protein>
<keyword evidence="1" id="KW-0677">Repeat</keyword>
<dbReference type="EMBL" id="CM001883">
    <property type="protein sequence ID" value="EOY10654.1"/>
    <property type="molecule type" value="Genomic_DNA"/>
</dbReference>
<dbReference type="OMA" id="NNALSEW"/>
<dbReference type="InterPro" id="IPR032675">
    <property type="entry name" value="LRR_dom_sf"/>
</dbReference>
<dbReference type="InterPro" id="IPR041118">
    <property type="entry name" value="Rx_N"/>
</dbReference>
<dbReference type="Gene3D" id="1.20.5.4130">
    <property type="match status" value="1"/>
</dbReference>
<proteinExistence type="predicted"/>
<evidence type="ECO:0000256" key="2">
    <source>
        <dbReference type="ARBA" id="ARBA00022741"/>
    </source>
</evidence>
<dbReference type="Gramene" id="EOY10654">
    <property type="protein sequence ID" value="EOY10654"/>
    <property type="gene ID" value="TCM_025965"/>
</dbReference>
<keyword evidence="3" id="KW-0611">Plant defense</keyword>
<evidence type="ECO:0000313" key="9">
    <source>
        <dbReference type="Proteomes" id="UP000026915"/>
    </source>
</evidence>
<sequence>MVGLFLFNIAERVLEKIALLAGEVLLAFSVKSDLRKLQDTMSSIKAVLLDAERQQHQNEKLRLCMWKLRDIFYDVEDVLDEFECEALRKQIANHPCISVKALKLSYHHLPSPLQRCLAFLSLYEKDHIYYDDDVIQFWMANGLLEYPKQNQEWEDVGGRYLNELRSRCFIQDADYGGFKMHDLIHDLALDVSQKECKTLYRQTENVDEKVRHVSFCDDQSFIKVPLVLKESKHVRTIIAQNLSKELKTIDKSFIKFCVSNFKYLRALDLSYSSLKALPNSVGTLKHLRYRDLSSSRIRKLPSSFYKLRSLQTLRMWDTTLKRLPDNMQSLIRLRYLEITIEATHLKEIRPGCWSSLQYLGLLGCGNLECLFEGMQYLTSLRTLYVAGCSKLVRLPRSLKFLTKLEHLHILRCRAINLHMEPEEKEDQDLALSLKTFSIWGLEALTDLPRLLLEGSARTLQCIQINICGKFEVLPEWLRSLTSLQKLEIRYCPKLTSLLEGMGRLTALRQLKVEGCPTLSERCQRDGGEDWPNFHKSERLRLVADN</sequence>
<organism evidence="8 9">
    <name type="scientific">Theobroma cacao</name>
    <name type="common">Cacao</name>
    <name type="synonym">Cocoa</name>
    <dbReference type="NCBI Taxonomy" id="3641"/>
    <lineage>
        <taxon>Eukaryota</taxon>
        <taxon>Viridiplantae</taxon>
        <taxon>Streptophyta</taxon>
        <taxon>Embryophyta</taxon>
        <taxon>Tracheophyta</taxon>
        <taxon>Spermatophyta</taxon>
        <taxon>Magnoliopsida</taxon>
        <taxon>eudicotyledons</taxon>
        <taxon>Gunneridae</taxon>
        <taxon>Pentapetalae</taxon>
        <taxon>rosids</taxon>
        <taxon>malvids</taxon>
        <taxon>Malvales</taxon>
        <taxon>Malvaceae</taxon>
        <taxon>Byttnerioideae</taxon>
        <taxon>Theobroma</taxon>
    </lineage>
</organism>
<evidence type="ECO:0000256" key="3">
    <source>
        <dbReference type="ARBA" id="ARBA00022821"/>
    </source>
</evidence>
<dbReference type="InterPro" id="IPR058922">
    <property type="entry name" value="WHD_DRP"/>
</dbReference>
<reference evidence="8 9" key="1">
    <citation type="journal article" date="2013" name="Genome Biol.">
        <title>The genome sequence of the most widely cultivated cacao type and its use to identify candidate genes regulating pod color.</title>
        <authorList>
            <person name="Motamayor J.C."/>
            <person name="Mockaitis K."/>
            <person name="Schmutz J."/>
            <person name="Haiminen N."/>
            <person name="Iii D.L."/>
            <person name="Cornejo O."/>
            <person name="Findley S.D."/>
            <person name="Zheng P."/>
            <person name="Utro F."/>
            <person name="Royaert S."/>
            <person name="Saski C."/>
            <person name="Jenkins J."/>
            <person name="Podicheti R."/>
            <person name="Zhao M."/>
            <person name="Scheffler B.E."/>
            <person name="Stack J.C."/>
            <person name="Feltus F.A."/>
            <person name="Mustiga G.M."/>
            <person name="Amores F."/>
            <person name="Phillips W."/>
            <person name="Marelli J.P."/>
            <person name="May G.D."/>
            <person name="Shapiro H."/>
            <person name="Ma J."/>
            <person name="Bustamante C.D."/>
            <person name="Schnell R.J."/>
            <person name="Main D."/>
            <person name="Gilbert D."/>
            <person name="Parida L."/>
            <person name="Kuhn D.N."/>
        </authorList>
    </citation>
    <scope>NUCLEOTIDE SEQUENCE [LARGE SCALE GENOMIC DNA]</scope>
    <source>
        <strain evidence="9">cv. Matina 1-6</strain>
    </source>
</reference>
<feature type="domain" description="Disease resistance R13L4/SHOC-2-like LRR" evidence="7">
    <location>
        <begin position="257"/>
        <end position="466"/>
    </location>
</feature>
<dbReference type="InterPro" id="IPR055414">
    <property type="entry name" value="LRR_R13L4/SHOC2-like"/>
</dbReference>
<dbReference type="SUPFAM" id="SSF52058">
    <property type="entry name" value="L domain-like"/>
    <property type="match status" value="1"/>
</dbReference>